<organism evidence="1 2">
    <name type="scientific">Vermiconidia calcicola</name>
    <dbReference type="NCBI Taxonomy" id="1690605"/>
    <lineage>
        <taxon>Eukaryota</taxon>
        <taxon>Fungi</taxon>
        <taxon>Dikarya</taxon>
        <taxon>Ascomycota</taxon>
        <taxon>Pezizomycotina</taxon>
        <taxon>Dothideomycetes</taxon>
        <taxon>Dothideomycetidae</taxon>
        <taxon>Mycosphaerellales</taxon>
        <taxon>Extremaceae</taxon>
        <taxon>Vermiconidia</taxon>
    </lineage>
</organism>
<dbReference type="EMBL" id="JAUTXU010000033">
    <property type="protein sequence ID" value="KAK3718111.1"/>
    <property type="molecule type" value="Genomic_DNA"/>
</dbReference>
<comment type="caution">
    <text evidence="1">The sequence shown here is derived from an EMBL/GenBank/DDBJ whole genome shotgun (WGS) entry which is preliminary data.</text>
</comment>
<accession>A0ACC3NL62</accession>
<dbReference type="Proteomes" id="UP001281147">
    <property type="component" value="Unassembled WGS sequence"/>
</dbReference>
<sequence>MPKRHRSITSTGSFAGPPAKRGGNGNIYPPAKRNRTGSTASPDSPMKSGRWCGYLFQILIPSSRRPHVTRTLRIPADITFHDFHRVIQVAFEWSDMHLHSFDIETVPEKEVKRFRDGAVPAADDDAASTVLTDTETEEKNYRDSRTFSKLHQMILPNFNSKEESLGECEDETNPYCRSVEGSDVEDEDGNGSVDHDDDRSDAEDESTSALEDEEEPTEGEESDSESESESVDQSSSATSIGLHVPRISQKDPSKLMTLELSPPDHDFLDGNEKPRDSRAWRLCQVYDNNEWLAKGIRTIYTYDKGDNWIHYIDFLGVAPEALAQAMGESNQEVFCLSGEGRPIIEDIGGPMCWDDMKKKLKHPNIRDHHGNREAFEHIFGSGAGENFDPYKWSRRTANRRLRSMRV</sequence>
<gene>
    <name evidence="1" type="ORF">LTR37_005226</name>
</gene>
<name>A0ACC3NL62_9PEZI</name>
<keyword evidence="2" id="KW-1185">Reference proteome</keyword>
<evidence type="ECO:0000313" key="2">
    <source>
        <dbReference type="Proteomes" id="UP001281147"/>
    </source>
</evidence>
<reference evidence="1" key="1">
    <citation type="submission" date="2023-07" db="EMBL/GenBank/DDBJ databases">
        <title>Black Yeasts Isolated from many extreme environments.</title>
        <authorList>
            <person name="Coleine C."/>
            <person name="Stajich J.E."/>
            <person name="Selbmann L."/>
        </authorList>
    </citation>
    <scope>NUCLEOTIDE SEQUENCE</scope>
    <source>
        <strain evidence="1">CCFEE 5714</strain>
    </source>
</reference>
<evidence type="ECO:0000313" key="1">
    <source>
        <dbReference type="EMBL" id="KAK3718111.1"/>
    </source>
</evidence>
<protein>
    <submittedName>
        <fullName evidence="1">Uncharacterized protein</fullName>
    </submittedName>
</protein>
<proteinExistence type="predicted"/>